<accession>A0A1M5B6U5</accession>
<keyword evidence="2" id="KW-1185">Reference proteome</keyword>
<proteinExistence type="predicted"/>
<dbReference type="EMBL" id="FQUS01000008">
    <property type="protein sequence ID" value="SHF38271.1"/>
    <property type="molecule type" value="Genomic_DNA"/>
</dbReference>
<dbReference type="OrthoDB" id="9814618at2"/>
<dbReference type="SUPFAM" id="SSF52833">
    <property type="entry name" value="Thioredoxin-like"/>
    <property type="match status" value="1"/>
</dbReference>
<dbReference type="InterPro" id="IPR036249">
    <property type="entry name" value="Thioredoxin-like_sf"/>
</dbReference>
<dbReference type="RefSeq" id="WP_073062456.1">
    <property type="nucleotide sequence ID" value="NZ_FQUS01000008.1"/>
</dbReference>
<dbReference type="STRING" id="1194090.SAMN05443144_10815"/>
<reference evidence="1 2" key="1">
    <citation type="submission" date="2016-11" db="EMBL/GenBank/DDBJ databases">
        <authorList>
            <person name="Jaros S."/>
            <person name="Januszkiewicz K."/>
            <person name="Wedrychowicz H."/>
        </authorList>
    </citation>
    <scope>NUCLEOTIDE SEQUENCE [LARGE SCALE GENOMIC DNA]</scope>
    <source>
        <strain evidence="1 2">DSM 21986</strain>
    </source>
</reference>
<dbReference type="Proteomes" id="UP000184041">
    <property type="component" value="Unassembled WGS sequence"/>
</dbReference>
<evidence type="ECO:0000313" key="1">
    <source>
        <dbReference type="EMBL" id="SHF38271.1"/>
    </source>
</evidence>
<dbReference type="Gene3D" id="3.40.30.10">
    <property type="entry name" value="Glutaredoxin"/>
    <property type="match status" value="1"/>
</dbReference>
<sequence>MKLNNEEKTMEISKEPEENSTIIIYCKEWCDYLRELVHLLREKQRSFTFIDLRFDTEKAKQLVSVLGNPLILPVLAIDDTYYEKPPISTVADILDLNGWKQQFDKKFCGT</sequence>
<gene>
    <name evidence="1" type="ORF">SAMN05443144_10815</name>
</gene>
<organism evidence="1 2">
    <name type="scientific">Fodinibius roseus</name>
    <dbReference type="NCBI Taxonomy" id="1194090"/>
    <lineage>
        <taxon>Bacteria</taxon>
        <taxon>Pseudomonadati</taxon>
        <taxon>Balneolota</taxon>
        <taxon>Balneolia</taxon>
        <taxon>Balneolales</taxon>
        <taxon>Balneolaceae</taxon>
        <taxon>Fodinibius</taxon>
    </lineage>
</organism>
<name>A0A1M5B6U5_9BACT</name>
<evidence type="ECO:0000313" key="2">
    <source>
        <dbReference type="Proteomes" id="UP000184041"/>
    </source>
</evidence>
<dbReference type="PROSITE" id="PS51354">
    <property type="entry name" value="GLUTAREDOXIN_2"/>
    <property type="match status" value="1"/>
</dbReference>
<protein>
    <submittedName>
        <fullName evidence="1">Glutaredoxin</fullName>
    </submittedName>
</protein>
<dbReference type="AlphaFoldDB" id="A0A1M5B6U5"/>